<gene>
    <name evidence="1" type="ORF">AXL3_19</name>
</gene>
<evidence type="ECO:0008006" key="3">
    <source>
        <dbReference type="Google" id="ProtNLM"/>
    </source>
</evidence>
<proteinExistence type="predicted"/>
<protein>
    <recommendedName>
        <fullName evidence="3">Virion structural protein</fullName>
    </recommendedName>
</protein>
<dbReference type="Proteomes" id="UP000509379">
    <property type="component" value="Segment"/>
</dbReference>
<accession>A0A7D5BK80</accession>
<reference evidence="1" key="1">
    <citation type="submission" date="2020-05" db="EMBL/GenBank/DDBJ databases">
        <title>Isolation and characterization of the novel bacteriophage AXL3 against Stenotrophomonas maltophilia.</title>
        <authorList>
            <person name="McCutcheon J.G."/>
            <person name="Lin A."/>
            <person name="Dennis J."/>
        </authorList>
    </citation>
    <scope>NUCLEOTIDE SEQUENCE [LARGE SCALE GENOMIC DNA]</scope>
</reference>
<organism evidence="1 2">
    <name type="scientific">Stenotrophomonas phage vB_SmaS-AXL_3</name>
    <dbReference type="NCBI Taxonomy" id="2740427"/>
    <lineage>
        <taxon>Viruses</taxon>
        <taxon>Duplodnaviria</taxon>
        <taxon>Heunggongvirae</taxon>
        <taxon>Uroviricota</taxon>
        <taxon>Caudoviricetes</taxon>
        <taxon>Axeltriavirus</taxon>
        <taxon>Axeltriavirus AXL3</taxon>
    </lineage>
</organism>
<dbReference type="EMBL" id="MT536174">
    <property type="protein sequence ID" value="QKW95567.1"/>
    <property type="molecule type" value="Genomic_DNA"/>
</dbReference>
<evidence type="ECO:0000313" key="1">
    <source>
        <dbReference type="EMBL" id="QKW95567.1"/>
    </source>
</evidence>
<name>A0A7D5BK80_9CAUD</name>
<keyword evidence="2" id="KW-1185">Reference proteome</keyword>
<sequence length="578" mass="63663">MAGIIGYQVPPIQYLGLSGQISEELNELVDPTPFLDWYDFVQPMRSGQYDEYRLSASNHWAVSGAAVKSFKDDYYERIHVLPTRVELGTVANTQTRQISLWNAYTTQSASLASIDILNGGGITINGDDPPLVMPPLRELLYELRVTPNGPPQINAQLQFDFSDVDDPLPIVIVGNRAVVMPVMPEVPVRETWSWLTDVHISVDGSEQRIGLRKVPRRTVTTKLIFGSEQELREQYKILLGASGRLFIPYWQYASTLLADANTGDTALAVETGPLDLRDGDYVLVINPGVITSPALVQVQTVGSTTLSLLAPLGTDLKRGAQVVAIYASMLPNGVALNRAAWNEAGSMNLRSDATYPKPSFQRPGNTATLRMLDGLPVLTFRPLVDDDVSHTFDTGQETDDAKTGLVQLTLNWDFTKVEQDVMFKARRVGASDCGGGTGVQEMDYWRKFFDTLLGSLGVFLAPSFRPDQELYSDVGVGSDSAILTGPTYVDNFYSAEPYQYLAFTTDVGTHYAKVTAAVKDADGNSAITFTPALPNTVGWNNVTEVSYLVKQRLVDDKVELLHFARDTFFNFRTRTAKA</sequence>
<evidence type="ECO:0000313" key="2">
    <source>
        <dbReference type="Proteomes" id="UP000509379"/>
    </source>
</evidence>